<dbReference type="AlphaFoldDB" id="A0A059J6W9"/>
<sequence>MANFFLQLAGLGFQIVQIKIFYTHVGARMLPGIDCAPGMKLDFSRITTPARMLAEMEAKTSDFKPLHSSMVEMSLICQNSFDGDIRMGLIFSKPNSALRVVLQDTKVEAGRELSILIASRKPCPPLFFKATA</sequence>
<evidence type="ECO:0000313" key="2">
    <source>
        <dbReference type="Proteomes" id="UP000024533"/>
    </source>
</evidence>
<name>A0A059J6W9_TRIIM</name>
<dbReference type="EMBL" id="AOKY01000316">
    <property type="protein sequence ID" value="KDB23192.1"/>
    <property type="molecule type" value="Genomic_DNA"/>
</dbReference>
<proteinExistence type="predicted"/>
<organism evidence="1 2">
    <name type="scientific">Trichophyton interdigitale (strain MR816)</name>
    <dbReference type="NCBI Taxonomy" id="1215338"/>
    <lineage>
        <taxon>Eukaryota</taxon>
        <taxon>Fungi</taxon>
        <taxon>Dikarya</taxon>
        <taxon>Ascomycota</taxon>
        <taxon>Pezizomycotina</taxon>
        <taxon>Eurotiomycetes</taxon>
        <taxon>Eurotiomycetidae</taxon>
        <taxon>Onygenales</taxon>
        <taxon>Arthrodermataceae</taxon>
        <taxon>Trichophyton</taxon>
    </lineage>
</organism>
<dbReference type="Proteomes" id="UP000024533">
    <property type="component" value="Unassembled WGS sequence"/>
</dbReference>
<comment type="caution">
    <text evidence="1">The sequence shown here is derived from an EMBL/GenBank/DDBJ whole genome shotgun (WGS) entry which is preliminary data.</text>
</comment>
<reference evidence="1 2" key="1">
    <citation type="submission" date="2014-02" db="EMBL/GenBank/DDBJ databases">
        <title>The Genome Sequence of Trichophyton interdigitale MR816.</title>
        <authorList>
            <consortium name="The Broad Institute Genomics Platform"/>
            <person name="Cuomo C.A."/>
            <person name="White T.C."/>
            <person name="Graser Y."/>
            <person name="Martinez-Rossi N."/>
            <person name="Heitman J."/>
            <person name="Young S.K."/>
            <person name="Zeng Q."/>
            <person name="Gargeya S."/>
            <person name="Abouelleil A."/>
            <person name="Alvarado L."/>
            <person name="Chapman S.B."/>
            <person name="Gainer-Dewar J."/>
            <person name="Goldberg J."/>
            <person name="Griggs A."/>
            <person name="Gujja S."/>
            <person name="Hansen M."/>
            <person name="Howarth C."/>
            <person name="Imamovic A."/>
            <person name="Larimer J."/>
            <person name="Martinez D."/>
            <person name="Murphy C."/>
            <person name="Pearson M.D."/>
            <person name="Persinoti G."/>
            <person name="Poon T."/>
            <person name="Priest M."/>
            <person name="Roberts A.D."/>
            <person name="Saif S."/>
            <person name="Shea T.D."/>
            <person name="Sykes S.N."/>
            <person name="Wortman J."/>
            <person name="Nusbaum C."/>
            <person name="Birren B."/>
        </authorList>
    </citation>
    <scope>NUCLEOTIDE SEQUENCE [LARGE SCALE GENOMIC DNA]</scope>
    <source>
        <strain evidence="1 2">MR816</strain>
    </source>
</reference>
<accession>A0A059J6W9</accession>
<evidence type="ECO:0000313" key="1">
    <source>
        <dbReference type="EMBL" id="KDB23192.1"/>
    </source>
</evidence>
<gene>
    <name evidence="1" type="ORF">H109_04920</name>
</gene>
<keyword evidence="2" id="KW-1185">Reference proteome</keyword>
<dbReference type="HOGENOM" id="CLU_158160_0_0_1"/>
<protein>
    <submittedName>
        <fullName evidence="1">Uncharacterized protein</fullName>
    </submittedName>
</protein>